<protein>
    <submittedName>
        <fullName evidence="2">Uncharacterized protein</fullName>
    </submittedName>
</protein>
<dbReference type="AlphaFoldDB" id="A0A4Q9MHM5"/>
<feature type="compositionally biased region" description="Low complexity" evidence="1">
    <location>
        <begin position="256"/>
        <end position="273"/>
    </location>
</feature>
<feature type="compositionally biased region" description="Acidic residues" evidence="1">
    <location>
        <begin position="384"/>
        <end position="393"/>
    </location>
</feature>
<accession>A0A4Q9MHM5</accession>
<feature type="region of interest" description="Disordered" evidence="1">
    <location>
        <begin position="425"/>
        <end position="485"/>
    </location>
</feature>
<feature type="compositionally biased region" description="Basic and acidic residues" evidence="1">
    <location>
        <begin position="550"/>
        <end position="567"/>
    </location>
</feature>
<feature type="compositionally biased region" description="Polar residues" evidence="1">
    <location>
        <begin position="132"/>
        <end position="151"/>
    </location>
</feature>
<gene>
    <name evidence="2" type="ORF">BD311DRAFT_498492</name>
</gene>
<feature type="compositionally biased region" description="Basic and acidic residues" evidence="1">
    <location>
        <begin position="235"/>
        <end position="247"/>
    </location>
</feature>
<organism evidence="2">
    <name type="scientific">Dichomitus squalens</name>
    <dbReference type="NCBI Taxonomy" id="114155"/>
    <lineage>
        <taxon>Eukaryota</taxon>
        <taxon>Fungi</taxon>
        <taxon>Dikarya</taxon>
        <taxon>Basidiomycota</taxon>
        <taxon>Agaricomycotina</taxon>
        <taxon>Agaricomycetes</taxon>
        <taxon>Polyporales</taxon>
        <taxon>Polyporaceae</taxon>
        <taxon>Dichomitus</taxon>
    </lineage>
</organism>
<feature type="compositionally biased region" description="Basic and acidic residues" evidence="1">
    <location>
        <begin position="8"/>
        <end position="18"/>
    </location>
</feature>
<dbReference type="OrthoDB" id="10640095at2759"/>
<proteinExistence type="predicted"/>
<evidence type="ECO:0000313" key="2">
    <source>
        <dbReference type="EMBL" id="TBU25431.1"/>
    </source>
</evidence>
<feature type="region of interest" description="Disordered" evidence="1">
    <location>
        <begin position="316"/>
        <end position="399"/>
    </location>
</feature>
<dbReference type="Proteomes" id="UP000292957">
    <property type="component" value="Unassembled WGS sequence"/>
</dbReference>
<feature type="region of interest" description="Disordered" evidence="1">
    <location>
        <begin position="529"/>
        <end position="567"/>
    </location>
</feature>
<reference evidence="2" key="1">
    <citation type="submission" date="2019-01" db="EMBL/GenBank/DDBJ databases">
        <title>Draft genome sequences of three monokaryotic isolates of the white-rot basidiomycete fungus Dichomitus squalens.</title>
        <authorList>
            <consortium name="DOE Joint Genome Institute"/>
            <person name="Lopez S.C."/>
            <person name="Andreopoulos B."/>
            <person name="Pangilinan J."/>
            <person name="Lipzen A."/>
            <person name="Riley R."/>
            <person name="Ahrendt S."/>
            <person name="Ng V."/>
            <person name="Barry K."/>
            <person name="Daum C."/>
            <person name="Grigoriev I.V."/>
            <person name="Hilden K.S."/>
            <person name="Makela M.R."/>
            <person name="de Vries R.P."/>
        </authorList>
    </citation>
    <scope>NUCLEOTIDE SEQUENCE [LARGE SCALE GENOMIC DNA]</scope>
    <source>
        <strain evidence="2">OM18370.1</strain>
    </source>
</reference>
<evidence type="ECO:0000256" key="1">
    <source>
        <dbReference type="SAM" id="MobiDB-lite"/>
    </source>
</evidence>
<feature type="region of interest" description="Disordered" evidence="1">
    <location>
        <begin position="1"/>
        <end position="29"/>
    </location>
</feature>
<sequence length="567" mass="62145">MDGTSRLRPSEPRSRAEDSIESPTPQYGYERHTQIVDIHLPGTAQSQPYSNAGGALGSILTTDCVRLTRDLRWSPMHPEHIQNVNTYEVPMGSTIEFRLAPAQQPAVQHASSSSSTSTSAPGPANPQPTVPAHQQTRYSGSQLHHQANYSGAAQGIAAGPDPTVHAGAPMSIDGPPDARDFPRGPARMGRTASTTTAPITPDVLRQGLWKLNGNEDASRNRNGEDGNEASIATCDWERREVPARYQERNPGYRPESSPSTDSSPSSSSGTPIDSGKEPPRDDPPLNGVRIITEDGNTYYLMADTDARNGLEEYQRLHPDRKLPSHRTAKPGKSALRGAPQNQERDAGGAPRPRQQRESGRHVADEDGFVPFVPPRAQQRTPPYDGDEEDEDESAPGWDERRGARNRYCRSVRRVLKRVRRTVFPCTDSEESPTSSESSDQPPPPAWWRPQAQGQTRRRRLPDPPVDPYPRAAGAHAGYYGGPMQGQPPPVMTHPFGHPGYGWVNCHVCQHPASHRLDCPVYVASHLAHATPNPPPPLGDPVGRRSASRATQRDERKEHHNHSFEGSS</sequence>
<feature type="compositionally biased region" description="Basic and acidic residues" evidence="1">
    <location>
        <begin position="274"/>
        <end position="283"/>
    </location>
</feature>
<feature type="compositionally biased region" description="Low complexity" evidence="1">
    <location>
        <begin position="468"/>
        <end position="477"/>
    </location>
</feature>
<feature type="compositionally biased region" description="Low complexity" evidence="1">
    <location>
        <begin position="425"/>
        <end position="439"/>
    </location>
</feature>
<feature type="region of interest" description="Disordered" evidence="1">
    <location>
        <begin position="101"/>
        <end position="289"/>
    </location>
</feature>
<feature type="compositionally biased region" description="Basic and acidic residues" evidence="1">
    <location>
        <begin position="354"/>
        <end position="364"/>
    </location>
</feature>
<name>A0A4Q9MHM5_9APHY</name>
<dbReference type="EMBL" id="ML143461">
    <property type="protein sequence ID" value="TBU25431.1"/>
    <property type="molecule type" value="Genomic_DNA"/>
</dbReference>